<keyword evidence="5" id="KW-0119">Carbohydrate metabolism</keyword>
<keyword evidence="3 9" id="KW-0378">Hydrolase</keyword>
<dbReference type="GO" id="GO:0000272">
    <property type="term" value="P:polysaccharide catabolic process"/>
    <property type="evidence" value="ECO:0007669"/>
    <property type="project" value="UniProtKB-KW"/>
</dbReference>
<dbReference type="Pfam" id="PF00295">
    <property type="entry name" value="Glyco_hydro_28"/>
    <property type="match status" value="1"/>
</dbReference>
<dbReference type="InterPro" id="IPR000743">
    <property type="entry name" value="Glyco_hydro_28"/>
</dbReference>
<dbReference type="Gene3D" id="2.160.20.10">
    <property type="entry name" value="Single-stranded right-handed beta-helix, Pectin lyase-like"/>
    <property type="match status" value="1"/>
</dbReference>
<evidence type="ECO:0000256" key="4">
    <source>
        <dbReference type="ARBA" id="ARBA00023180"/>
    </source>
</evidence>
<evidence type="ECO:0000256" key="7">
    <source>
        <dbReference type="ARBA" id="ARBA00023326"/>
    </source>
</evidence>
<dbReference type="PANTHER" id="PTHR31736:SF9">
    <property type="entry name" value="ENDO-XYLOGALACTURONAN HYDROLASE A-RELATED"/>
    <property type="match status" value="1"/>
</dbReference>
<evidence type="ECO:0000256" key="10">
    <source>
        <dbReference type="SAM" id="MobiDB-lite"/>
    </source>
</evidence>
<gene>
    <name evidence="11" type="ORF">SAMN05421770_102365</name>
</gene>
<evidence type="ECO:0000256" key="2">
    <source>
        <dbReference type="ARBA" id="ARBA00022737"/>
    </source>
</evidence>
<accession>A0A239HED7</accession>
<evidence type="ECO:0000256" key="6">
    <source>
        <dbReference type="ARBA" id="ARBA00023295"/>
    </source>
</evidence>
<evidence type="ECO:0000256" key="8">
    <source>
        <dbReference type="ARBA" id="ARBA00037278"/>
    </source>
</evidence>
<feature type="region of interest" description="Disordered" evidence="10">
    <location>
        <begin position="1"/>
        <end position="20"/>
    </location>
</feature>
<proteinExistence type="inferred from homology"/>
<dbReference type="GO" id="GO:0004650">
    <property type="term" value="F:polygalacturonase activity"/>
    <property type="evidence" value="ECO:0007669"/>
    <property type="project" value="InterPro"/>
</dbReference>
<dbReference type="InterPro" id="IPR011050">
    <property type="entry name" value="Pectin_lyase_fold/virulence"/>
</dbReference>
<evidence type="ECO:0000313" key="12">
    <source>
        <dbReference type="Proteomes" id="UP000198356"/>
    </source>
</evidence>
<evidence type="ECO:0000256" key="3">
    <source>
        <dbReference type="ARBA" id="ARBA00022801"/>
    </source>
</evidence>
<evidence type="ECO:0000313" key="11">
    <source>
        <dbReference type="EMBL" id="SNS79652.1"/>
    </source>
</evidence>
<keyword evidence="2" id="KW-0677">Repeat</keyword>
<organism evidence="11 12">
    <name type="scientific">Granulicella rosea</name>
    <dbReference type="NCBI Taxonomy" id="474952"/>
    <lineage>
        <taxon>Bacteria</taxon>
        <taxon>Pseudomonadati</taxon>
        <taxon>Acidobacteriota</taxon>
        <taxon>Terriglobia</taxon>
        <taxon>Terriglobales</taxon>
        <taxon>Acidobacteriaceae</taxon>
        <taxon>Granulicella</taxon>
    </lineage>
</organism>
<keyword evidence="6 9" id="KW-0326">Glycosidase</keyword>
<evidence type="ECO:0000256" key="1">
    <source>
        <dbReference type="ARBA" id="ARBA00008834"/>
    </source>
</evidence>
<keyword evidence="4" id="KW-0325">Glycoprotein</keyword>
<dbReference type="InterPro" id="IPR012334">
    <property type="entry name" value="Pectin_lyas_fold"/>
</dbReference>
<reference evidence="11 12" key="1">
    <citation type="submission" date="2017-06" db="EMBL/GenBank/DDBJ databases">
        <authorList>
            <person name="Kim H.J."/>
            <person name="Triplett B.A."/>
        </authorList>
    </citation>
    <scope>NUCLEOTIDE SEQUENCE [LARGE SCALE GENOMIC DNA]</scope>
    <source>
        <strain evidence="11 12">DSM 18704</strain>
    </source>
</reference>
<sequence length="660" mass="68522">MRSGHMPANVGKTENKQRRRTATAGWIGRLAGAFALLAVLCGSAGATVTAYTGSLPADETPSPYFSAWADNISLHVYQAPVRSVNFTAFPSSFTGMSYSPTTGAPANTGNLGIGSFASFMLTGTATVAISFPTTMPNGSHPATITSASQVKILPSLGAPTITVKNGNTITFPVTQKTVGGVTVGQQFTVEFEGDWLNAIHIFVNPYETAPTGGTSMTPSTQASPTTQANITGATFPIVFGPGEYWISGNLSFPTGGEVYLADGAILKRALSTGSPAATNSGPMLAFGNNYPNVNMSINVHGPGILDGTGTQEYASSYGCGTAEYPITATNVSTNGGNTINFSGFTIRNACSWNFPLGNAVGTSTSPVTVNNIKILGFSGNTQYTAYDGTTKNEGESDGIDIEDCQWVTVEHSFIRTMDDLIVVYQNRSAPVYETNNISAHDNILWNEYAHAMLVGPTQYNGSDGTAASQNVTFDSNTVIHDTGAAFLMGVYNYAPGTVQNLTWSNINVEENRALISLGSALGTGATGAPPIIGTSSFTNINAVTQTAQTISGINVVAVPNIQLFVRLPNSDSSWVGSGGSVIPSSTFSQVYTDGTWTGTGGAYTSGTLVSTNTVAADPSAGGSMPGDSTVLSTAEYRSTGSAYIFNSTYTADDIAAPTFH</sequence>
<dbReference type="OrthoDB" id="107371at2"/>
<keyword evidence="12" id="KW-1185">Reference proteome</keyword>
<comment type="similarity">
    <text evidence="1 9">Belongs to the glycosyl hydrolase 28 family.</text>
</comment>
<evidence type="ECO:0000256" key="5">
    <source>
        <dbReference type="ARBA" id="ARBA00023277"/>
    </source>
</evidence>
<dbReference type="AlphaFoldDB" id="A0A239HED7"/>
<dbReference type="EMBL" id="FZOU01000002">
    <property type="protein sequence ID" value="SNS79652.1"/>
    <property type="molecule type" value="Genomic_DNA"/>
</dbReference>
<evidence type="ECO:0000256" key="9">
    <source>
        <dbReference type="RuleBase" id="RU361169"/>
    </source>
</evidence>
<dbReference type="SUPFAM" id="SSF51126">
    <property type="entry name" value="Pectin lyase-like"/>
    <property type="match status" value="1"/>
</dbReference>
<name>A0A239HED7_9BACT</name>
<comment type="function">
    <text evidence="8">Pectinolytic enzyme involved in the degradation of xylogalacturonan (xga), a galacturonan backbone heavily substituted with xylose, and which is one important component of the hairy regions of pectin. Activity requires a galacturonic acid backbone substituted with xylose.</text>
</comment>
<dbReference type="PANTHER" id="PTHR31736">
    <property type="match status" value="1"/>
</dbReference>
<dbReference type="Proteomes" id="UP000198356">
    <property type="component" value="Unassembled WGS sequence"/>
</dbReference>
<keyword evidence="7" id="KW-0624">Polysaccharide degradation</keyword>
<protein>
    <submittedName>
        <fullName evidence="11">Glycosyl hydrolases family 28</fullName>
    </submittedName>
</protein>